<reference evidence="5 6" key="1">
    <citation type="journal article" date="2012" name="Science">
        <title>The Paleozoic origin of enzymatic lignin decomposition reconstructed from 31 fungal genomes.</title>
        <authorList>
            <person name="Floudas D."/>
            <person name="Binder M."/>
            <person name="Riley R."/>
            <person name="Barry K."/>
            <person name="Blanchette R.A."/>
            <person name="Henrissat B."/>
            <person name="Martinez A.T."/>
            <person name="Otillar R."/>
            <person name="Spatafora J.W."/>
            <person name="Yadav J.S."/>
            <person name="Aerts A."/>
            <person name="Benoit I."/>
            <person name="Boyd A."/>
            <person name="Carlson A."/>
            <person name="Copeland A."/>
            <person name="Coutinho P.M."/>
            <person name="de Vries R.P."/>
            <person name="Ferreira P."/>
            <person name="Findley K."/>
            <person name="Foster B."/>
            <person name="Gaskell J."/>
            <person name="Glotzer D."/>
            <person name="Gorecki P."/>
            <person name="Heitman J."/>
            <person name="Hesse C."/>
            <person name="Hori C."/>
            <person name="Igarashi K."/>
            <person name="Jurgens J.A."/>
            <person name="Kallen N."/>
            <person name="Kersten P."/>
            <person name="Kohler A."/>
            <person name="Kuees U."/>
            <person name="Kumar T.K.A."/>
            <person name="Kuo A."/>
            <person name="LaButti K."/>
            <person name="Larrondo L.F."/>
            <person name="Lindquist E."/>
            <person name="Ling A."/>
            <person name="Lombard V."/>
            <person name="Lucas S."/>
            <person name="Lundell T."/>
            <person name="Martin R."/>
            <person name="McLaughlin D.J."/>
            <person name="Morgenstern I."/>
            <person name="Morin E."/>
            <person name="Murat C."/>
            <person name="Nagy L.G."/>
            <person name="Nolan M."/>
            <person name="Ohm R.A."/>
            <person name="Patyshakuliyeva A."/>
            <person name="Rokas A."/>
            <person name="Ruiz-Duenas F.J."/>
            <person name="Sabat G."/>
            <person name="Salamov A."/>
            <person name="Samejima M."/>
            <person name="Schmutz J."/>
            <person name="Slot J.C."/>
            <person name="St John F."/>
            <person name="Stenlid J."/>
            <person name="Sun H."/>
            <person name="Sun S."/>
            <person name="Syed K."/>
            <person name="Tsang A."/>
            <person name="Wiebenga A."/>
            <person name="Young D."/>
            <person name="Pisabarro A."/>
            <person name="Eastwood D.C."/>
            <person name="Martin F."/>
            <person name="Cullen D."/>
            <person name="Grigoriev I.V."/>
            <person name="Hibbett D.S."/>
        </authorList>
    </citation>
    <scope>NUCLEOTIDE SEQUENCE [LARGE SCALE GENOMIC DNA]</scope>
    <source>
        <strain evidence="5 6">MD-104</strain>
    </source>
</reference>
<accession>A0A2H3JWS5</accession>
<dbReference type="EMBL" id="KB468124">
    <property type="protein sequence ID" value="PCH42308.1"/>
    <property type="molecule type" value="Genomic_DNA"/>
</dbReference>
<evidence type="ECO:0000256" key="1">
    <source>
        <dbReference type="ARBA" id="ARBA00022737"/>
    </source>
</evidence>
<dbReference type="SUPFAM" id="SSF48403">
    <property type="entry name" value="Ankyrin repeat"/>
    <property type="match status" value="1"/>
</dbReference>
<feature type="compositionally biased region" description="Acidic residues" evidence="4">
    <location>
        <begin position="608"/>
        <end position="625"/>
    </location>
</feature>
<evidence type="ECO:0008006" key="7">
    <source>
        <dbReference type="Google" id="ProtNLM"/>
    </source>
</evidence>
<dbReference type="PANTHER" id="PTHR24141:SF1">
    <property type="entry name" value="2-5A-DEPENDENT RIBONUCLEASE"/>
    <property type="match status" value="1"/>
</dbReference>
<evidence type="ECO:0000313" key="6">
    <source>
        <dbReference type="Proteomes" id="UP000218811"/>
    </source>
</evidence>
<name>A0A2H3JWS5_WOLCO</name>
<keyword evidence="6" id="KW-1185">Reference proteome</keyword>
<dbReference type="Gene3D" id="1.25.40.20">
    <property type="entry name" value="Ankyrin repeat-containing domain"/>
    <property type="match status" value="2"/>
</dbReference>
<dbReference type="PANTHER" id="PTHR24141">
    <property type="entry name" value="2-5A-DEPENDENT RIBONUCLEASE"/>
    <property type="match status" value="1"/>
</dbReference>
<dbReference type="PROSITE" id="PS50088">
    <property type="entry name" value="ANK_REPEAT"/>
    <property type="match status" value="2"/>
</dbReference>
<evidence type="ECO:0000256" key="4">
    <source>
        <dbReference type="SAM" id="MobiDB-lite"/>
    </source>
</evidence>
<dbReference type="GO" id="GO:0004540">
    <property type="term" value="F:RNA nuclease activity"/>
    <property type="evidence" value="ECO:0007669"/>
    <property type="project" value="TreeGrafter"/>
</dbReference>
<organism evidence="5 6">
    <name type="scientific">Wolfiporia cocos (strain MD-104)</name>
    <name type="common">Brown rot fungus</name>
    <dbReference type="NCBI Taxonomy" id="742152"/>
    <lineage>
        <taxon>Eukaryota</taxon>
        <taxon>Fungi</taxon>
        <taxon>Dikarya</taxon>
        <taxon>Basidiomycota</taxon>
        <taxon>Agaricomycotina</taxon>
        <taxon>Agaricomycetes</taxon>
        <taxon>Polyporales</taxon>
        <taxon>Phaeolaceae</taxon>
        <taxon>Wolfiporia</taxon>
    </lineage>
</organism>
<dbReference type="GO" id="GO:0006396">
    <property type="term" value="P:RNA processing"/>
    <property type="evidence" value="ECO:0007669"/>
    <property type="project" value="TreeGrafter"/>
</dbReference>
<dbReference type="OrthoDB" id="2753421at2759"/>
<evidence type="ECO:0000256" key="2">
    <source>
        <dbReference type="ARBA" id="ARBA00023043"/>
    </source>
</evidence>
<protein>
    <recommendedName>
        <fullName evidence="7">Ankyrin</fullName>
    </recommendedName>
</protein>
<dbReference type="InterPro" id="IPR036770">
    <property type="entry name" value="Ankyrin_rpt-contain_sf"/>
</dbReference>
<dbReference type="Proteomes" id="UP000218811">
    <property type="component" value="Unassembled WGS sequence"/>
</dbReference>
<dbReference type="AlphaFoldDB" id="A0A2H3JWS5"/>
<proteinExistence type="predicted"/>
<evidence type="ECO:0000313" key="5">
    <source>
        <dbReference type="EMBL" id="PCH42308.1"/>
    </source>
</evidence>
<keyword evidence="2 3" id="KW-0040">ANK repeat</keyword>
<dbReference type="GO" id="GO:0003723">
    <property type="term" value="F:RNA binding"/>
    <property type="evidence" value="ECO:0007669"/>
    <property type="project" value="TreeGrafter"/>
</dbReference>
<dbReference type="Pfam" id="PF00023">
    <property type="entry name" value="Ank"/>
    <property type="match status" value="1"/>
</dbReference>
<dbReference type="PROSITE" id="PS50297">
    <property type="entry name" value="ANK_REP_REGION"/>
    <property type="match status" value="1"/>
</dbReference>
<dbReference type="SMART" id="SM00248">
    <property type="entry name" value="ANK"/>
    <property type="match status" value="2"/>
</dbReference>
<dbReference type="InterPro" id="IPR002110">
    <property type="entry name" value="Ankyrin_rpt"/>
</dbReference>
<keyword evidence="1" id="KW-0677">Repeat</keyword>
<evidence type="ECO:0000256" key="3">
    <source>
        <dbReference type="PROSITE-ProRule" id="PRU00023"/>
    </source>
</evidence>
<feature type="region of interest" description="Disordered" evidence="4">
    <location>
        <begin position="600"/>
        <end position="625"/>
    </location>
</feature>
<feature type="repeat" description="ANK" evidence="3">
    <location>
        <begin position="883"/>
        <end position="915"/>
    </location>
</feature>
<sequence length="944" mass="107228">MPTTSSPTDTLLDRLNLDDCKARFEEEAHWRYRKIMKRIRVNVLHPVHGKIASMSLLQIKRFQSREREDFLQMLDEDEDELANFSRTLFDKFGNVRPWLVEDEIFKGTGCWGTELNEGILYYLYYVDVRVEALKGQGLGSWTLNQFLMSERLNVEDIVITWPSPIPTREKSKVQWEEETARAIAFARKNGFRRIGQTQYFAFSPDRNHPSRAILPDQDVEEMKLPSDADSHQGDGALRASLHHKIFDKESEIEKTIRDAFAEDPTSIRKRDPLGFTPLHVAAASANSTAVKVLLELGVQHDALDRENDVCLTPLMLCKNNLRLARELSEMLAIVWQGYKHEDLLVEAMLKRAMGEEVGQDSGYVQRNKWGCTCGNCIGGWLSPLMIHRLTGHADQIFDTMQLEEQITSRPRGMPIHPGHISMSTSLSYVPEALYLNIFKTFQVGYRFVFGAISQVLTELAKNPPRDLSTANFHGLIMTKLRGGSPWVYYGDYSYFDQRSVDFFFSKGGQIQFALDCIIDSLPDELEMWQAVPAIGLLGFEAEIEAEYAQFPQCANNQEIRLMRQNMGLTPGKQWGPYGEARSLFCEPDYFGGDLDDEFDDNEFFGPDEHDDGEGDDDDEEEDEDTNLLSAIEPQPVYYEDPVYLGFVVPTICMAIVDSSHLVDTEHMKRFKSNGCGDFLHVLEQDDSELAGFSRVLSDGFGNVKPSLIEGQKLRGTGCWGAELNKGTLYYLHYVNVHIEMWRDRGLGSWALDQLFASKAFNVADIVITRPRPVLTHEGKSKAEWDEVTTTKCIAFVRKNNFRRIGRTQYFGFSPDCTHPSRGILPDQDAEEMKKEPEERCESHSMPRTTLHHQIFNSRGSVAEQIIRDAFAADPSSIQSHNAYRFTSLHVTAASSNAVVVKTLLELGAQEDALDDWNEDFLTPLMICVDNSRTPWEFAEASSSA</sequence>
<feature type="repeat" description="ANK" evidence="3">
    <location>
        <begin position="273"/>
        <end position="305"/>
    </location>
</feature>
<gene>
    <name evidence="5" type="ORF">WOLCODRAFT_143973</name>
</gene>
<dbReference type="STRING" id="742152.A0A2H3JWS5"/>